<dbReference type="InterPro" id="IPR010285">
    <property type="entry name" value="DNA_helicase_pif1-like_DEAD"/>
</dbReference>
<sequence length="106" mass="12319">MNAQCQTKTLEALDRTVCDLRNDNRIMGGVVILLLGDFCHTLPIISRATPEYELNACFKASEFWQYVQRKTLTMRVRVLCDITFENFAKQLLAWVMENSLQNPYQI</sequence>
<gene>
    <name evidence="3" type="ORF">AVEN_199035_1</name>
</gene>
<dbReference type="GO" id="GO:0006310">
    <property type="term" value="P:DNA recombination"/>
    <property type="evidence" value="ECO:0007669"/>
    <property type="project" value="UniProtKB-KW"/>
</dbReference>
<protein>
    <recommendedName>
        <fullName evidence="1">ATP-dependent DNA helicase</fullName>
        <ecNumber evidence="1">5.6.2.3</ecNumber>
    </recommendedName>
</protein>
<keyword evidence="1" id="KW-0233">DNA recombination</keyword>
<comment type="catalytic activity">
    <reaction evidence="1">
        <text>ATP + H2O = ADP + phosphate + H(+)</text>
        <dbReference type="Rhea" id="RHEA:13065"/>
        <dbReference type="ChEBI" id="CHEBI:15377"/>
        <dbReference type="ChEBI" id="CHEBI:15378"/>
        <dbReference type="ChEBI" id="CHEBI:30616"/>
        <dbReference type="ChEBI" id="CHEBI:43474"/>
        <dbReference type="ChEBI" id="CHEBI:456216"/>
        <dbReference type="EC" id="5.6.2.3"/>
    </reaction>
</comment>
<dbReference type="GO" id="GO:0016887">
    <property type="term" value="F:ATP hydrolysis activity"/>
    <property type="evidence" value="ECO:0007669"/>
    <property type="project" value="RHEA"/>
</dbReference>
<dbReference type="GO" id="GO:0005524">
    <property type="term" value="F:ATP binding"/>
    <property type="evidence" value="ECO:0007669"/>
    <property type="project" value="UniProtKB-KW"/>
</dbReference>
<evidence type="ECO:0000256" key="1">
    <source>
        <dbReference type="RuleBase" id="RU363044"/>
    </source>
</evidence>
<keyword evidence="1" id="KW-0378">Hydrolase</keyword>
<dbReference type="Proteomes" id="UP000499080">
    <property type="component" value="Unassembled WGS sequence"/>
</dbReference>
<evidence type="ECO:0000259" key="2">
    <source>
        <dbReference type="Pfam" id="PF05970"/>
    </source>
</evidence>
<evidence type="ECO:0000313" key="4">
    <source>
        <dbReference type="Proteomes" id="UP000499080"/>
    </source>
</evidence>
<keyword evidence="4" id="KW-1185">Reference proteome</keyword>
<keyword evidence="1" id="KW-0227">DNA damage</keyword>
<keyword evidence="1" id="KW-0347">Helicase</keyword>
<organism evidence="3 4">
    <name type="scientific">Araneus ventricosus</name>
    <name type="common">Orbweaver spider</name>
    <name type="synonym">Epeira ventricosa</name>
    <dbReference type="NCBI Taxonomy" id="182803"/>
    <lineage>
        <taxon>Eukaryota</taxon>
        <taxon>Metazoa</taxon>
        <taxon>Ecdysozoa</taxon>
        <taxon>Arthropoda</taxon>
        <taxon>Chelicerata</taxon>
        <taxon>Arachnida</taxon>
        <taxon>Araneae</taxon>
        <taxon>Araneomorphae</taxon>
        <taxon>Entelegynae</taxon>
        <taxon>Araneoidea</taxon>
        <taxon>Araneidae</taxon>
        <taxon>Araneus</taxon>
    </lineage>
</organism>
<dbReference type="GO" id="GO:0043139">
    <property type="term" value="F:5'-3' DNA helicase activity"/>
    <property type="evidence" value="ECO:0007669"/>
    <property type="project" value="UniProtKB-EC"/>
</dbReference>
<comment type="caution">
    <text evidence="3">The sequence shown here is derived from an EMBL/GenBank/DDBJ whole genome shotgun (WGS) entry which is preliminary data.</text>
</comment>
<keyword evidence="1" id="KW-0067">ATP-binding</keyword>
<reference evidence="3 4" key="1">
    <citation type="journal article" date="2019" name="Sci. Rep.">
        <title>Orb-weaving spider Araneus ventricosus genome elucidates the spidroin gene catalogue.</title>
        <authorList>
            <person name="Kono N."/>
            <person name="Nakamura H."/>
            <person name="Ohtoshi R."/>
            <person name="Moran D.A.P."/>
            <person name="Shinohara A."/>
            <person name="Yoshida Y."/>
            <person name="Fujiwara M."/>
            <person name="Mori M."/>
            <person name="Tomita M."/>
            <person name="Arakawa K."/>
        </authorList>
    </citation>
    <scope>NUCLEOTIDE SEQUENCE [LARGE SCALE GENOMIC DNA]</scope>
</reference>
<name>A0A4Y2GBH3_ARAVE</name>
<feature type="domain" description="DNA helicase Pif1-like DEAD-box helicase" evidence="2">
    <location>
        <begin position="7"/>
        <end position="82"/>
    </location>
</feature>
<dbReference type="OrthoDB" id="6434334at2759"/>
<dbReference type="EC" id="5.6.2.3" evidence="1"/>
<dbReference type="AlphaFoldDB" id="A0A4Y2GBH3"/>
<dbReference type="GO" id="GO:0006281">
    <property type="term" value="P:DNA repair"/>
    <property type="evidence" value="ECO:0007669"/>
    <property type="project" value="UniProtKB-KW"/>
</dbReference>
<comment type="cofactor">
    <cofactor evidence="1">
        <name>Mg(2+)</name>
        <dbReference type="ChEBI" id="CHEBI:18420"/>
    </cofactor>
</comment>
<dbReference type="Pfam" id="PF05970">
    <property type="entry name" value="PIF1"/>
    <property type="match status" value="1"/>
</dbReference>
<accession>A0A4Y2GBH3</accession>
<dbReference type="GO" id="GO:0000723">
    <property type="term" value="P:telomere maintenance"/>
    <property type="evidence" value="ECO:0007669"/>
    <property type="project" value="InterPro"/>
</dbReference>
<proteinExistence type="inferred from homology"/>
<comment type="similarity">
    <text evidence="1">Belongs to the helicase family.</text>
</comment>
<dbReference type="EMBL" id="BGPR01001250">
    <property type="protein sequence ID" value="GBM49324.1"/>
    <property type="molecule type" value="Genomic_DNA"/>
</dbReference>
<keyword evidence="1" id="KW-0234">DNA repair</keyword>
<evidence type="ECO:0000313" key="3">
    <source>
        <dbReference type="EMBL" id="GBM49324.1"/>
    </source>
</evidence>
<keyword evidence="1" id="KW-0547">Nucleotide-binding</keyword>